<accession>A0ABD1EUL2</accession>
<dbReference type="AlphaFoldDB" id="A0ABD1EUL2"/>
<comment type="caution">
    <text evidence="1">The sequence shown here is derived from an EMBL/GenBank/DDBJ whole genome shotgun (WGS) entry which is preliminary data.</text>
</comment>
<proteinExistence type="predicted"/>
<protein>
    <submittedName>
        <fullName evidence="1">Uncharacterized protein</fullName>
    </submittedName>
</protein>
<gene>
    <name evidence="1" type="ORF">ABEB36_007582</name>
</gene>
<evidence type="ECO:0000313" key="1">
    <source>
        <dbReference type="EMBL" id="KAL1502441.1"/>
    </source>
</evidence>
<organism evidence="1 2">
    <name type="scientific">Hypothenemus hampei</name>
    <name type="common">Coffee berry borer</name>
    <dbReference type="NCBI Taxonomy" id="57062"/>
    <lineage>
        <taxon>Eukaryota</taxon>
        <taxon>Metazoa</taxon>
        <taxon>Ecdysozoa</taxon>
        <taxon>Arthropoda</taxon>
        <taxon>Hexapoda</taxon>
        <taxon>Insecta</taxon>
        <taxon>Pterygota</taxon>
        <taxon>Neoptera</taxon>
        <taxon>Endopterygota</taxon>
        <taxon>Coleoptera</taxon>
        <taxon>Polyphaga</taxon>
        <taxon>Cucujiformia</taxon>
        <taxon>Curculionidae</taxon>
        <taxon>Scolytinae</taxon>
        <taxon>Hypothenemus</taxon>
    </lineage>
</organism>
<reference evidence="1 2" key="1">
    <citation type="submission" date="2024-05" db="EMBL/GenBank/DDBJ databases">
        <title>Genetic variation in Jamaican populations of the coffee berry borer (Hypothenemus hampei).</title>
        <authorList>
            <person name="Errbii M."/>
            <person name="Myrie A."/>
        </authorList>
    </citation>
    <scope>NUCLEOTIDE SEQUENCE [LARGE SCALE GENOMIC DNA]</scope>
    <source>
        <strain evidence="1">JA-Hopewell-2020-01-JO</strain>
        <tissue evidence="1">Whole body</tissue>
    </source>
</reference>
<sequence>MAFGQMKNFKAEPISSMETNSLLKLNDRELKTVIRESVTKRSPCRPGVVSLSKNSGLKRAVEPPMGSRRVSTVDALSLSCFIETMC</sequence>
<name>A0ABD1EUL2_HYPHA</name>
<keyword evidence="2" id="KW-1185">Reference proteome</keyword>
<dbReference type="Proteomes" id="UP001566132">
    <property type="component" value="Unassembled WGS sequence"/>
</dbReference>
<evidence type="ECO:0000313" key="2">
    <source>
        <dbReference type="Proteomes" id="UP001566132"/>
    </source>
</evidence>
<dbReference type="EMBL" id="JBDJPC010000005">
    <property type="protein sequence ID" value="KAL1502441.1"/>
    <property type="molecule type" value="Genomic_DNA"/>
</dbReference>